<sequence>MSHRLSVSRSSPNWYRLQQKHLSKRLLTKFCPLSSIQVRVHFDNSPQSSCQTLPVCTCLTISETFDKMSLSITVLYHIVAGRSFDD</sequence>
<dbReference type="EMBL" id="HACG01046023">
    <property type="protein sequence ID" value="CEK92888.1"/>
    <property type="molecule type" value="Transcribed_RNA"/>
</dbReference>
<name>A0A0B7BIY9_9EUPU</name>
<dbReference type="AlphaFoldDB" id="A0A0B7BIY9"/>
<protein>
    <submittedName>
        <fullName evidence="1">Uncharacterized protein</fullName>
    </submittedName>
</protein>
<organism evidence="1">
    <name type="scientific">Arion vulgaris</name>
    <dbReference type="NCBI Taxonomy" id="1028688"/>
    <lineage>
        <taxon>Eukaryota</taxon>
        <taxon>Metazoa</taxon>
        <taxon>Spiralia</taxon>
        <taxon>Lophotrochozoa</taxon>
        <taxon>Mollusca</taxon>
        <taxon>Gastropoda</taxon>
        <taxon>Heterobranchia</taxon>
        <taxon>Euthyneura</taxon>
        <taxon>Panpulmonata</taxon>
        <taxon>Eupulmonata</taxon>
        <taxon>Stylommatophora</taxon>
        <taxon>Helicina</taxon>
        <taxon>Arionoidea</taxon>
        <taxon>Arionidae</taxon>
        <taxon>Arion</taxon>
    </lineage>
</organism>
<accession>A0A0B7BIY9</accession>
<evidence type="ECO:0000313" key="1">
    <source>
        <dbReference type="EMBL" id="CEK92888.1"/>
    </source>
</evidence>
<gene>
    <name evidence="1" type="primary">ORF190798</name>
</gene>
<reference evidence="1" key="1">
    <citation type="submission" date="2014-12" db="EMBL/GenBank/DDBJ databases">
        <title>Insight into the proteome of Arion vulgaris.</title>
        <authorList>
            <person name="Aradska J."/>
            <person name="Bulat T."/>
            <person name="Smidak R."/>
            <person name="Sarate P."/>
            <person name="Gangsoo J."/>
            <person name="Sialana F."/>
            <person name="Bilban M."/>
            <person name="Lubec G."/>
        </authorList>
    </citation>
    <scope>NUCLEOTIDE SEQUENCE</scope>
    <source>
        <tissue evidence="1">Skin</tissue>
    </source>
</reference>
<proteinExistence type="predicted"/>